<dbReference type="SUPFAM" id="SSF75420">
    <property type="entry name" value="YhbC-like, N-terminal domain"/>
    <property type="match status" value="1"/>
</dbReference>
<dbReference type="InterPro" id="IPR028998">
    <property type="entry name" value="RimP_C"/>
</dbReference>
<dbReference type="CDD" id="cd01734">
    <property type="entry name" value="YlxS_C"/>
    <property type="match status" value="1"/>
</dbReference>
<comment type="subcellular location">
    <subcellularLocation>
        <location evidence="3">Cytoplasm</location>
    </subcellularLocation>
</comment>
<evidence type="ECO:0000256" key="1">
    <source>
        <dbReference type="ARBA" id="ARBA00022490"/>
    </source>
</evidence>
<comment type="similarity">
    <text evidence="3">Belongs to the RimP family.</text>
</comment>
<sequence length="180" mass="19481">MPIGSEQVSDLVAPVVEARGFDLEDVVLSGTGERRDVTVVVDRDGGGDLDVLADLSREISEVLDADDALGEEPYTLEVTSPGIDRPLTRARHWRRAQGRRVAIDLVDDGARQIVGRVGQVDDGQVRVVIADKGRISERDIALDTIATAVVQIEFGRPGAAELERCGLDADEIARRRESAQ</sequence>
<evidence type="ECO:0000259" key="5">
    <source>
        <dbReference type="Pfam" id="PF17384"/>
    </source>
</evidence>
<feature type="domain" description="Ribosome maturation factor RimP C-terminal" evidence="5">
    <location>
        <begin position="87"/>
        <end position="154"/>
    </location>
</feature>
<keyword evidence="2 3" id="KW-0690">Ribosome biogenesis</keyword>
<proteinExistence type="inferred from homology"/>
<name>M0QKH5_9ACTN</name>
<dbReference type="Pfam" id="PF17384">
    <property type="entry name" value="DUF150_C"/>
    <property type="match status" value="1"/>
</dbReference>
<feature type="domain" description="Ribosome maturation factor RimP N-terminal" evidence="4">
    <location>
        <begin position="11"/>
        <end position="84"/>
    </location>
</feature>
<evidence type="ECO:0000256" key="3">
    <source>
        <dbReference type="HAMAP-Rule" id="MF_01077"/>
    </source>
</evidence>
<dbReference type="NCBIfam" id="NF000930">
    <property type="entry name" value="PRK00092.2-2"/>
    <property type="match status" value="1"/>
</dbReference>
<dbReference type="InterPro" id="IPR003728">
    <property type="entry name" value="Ribosome_maturation_RimP"/>
</dbReference>
<dbReference type="SUPFAM" id="SSF74942">
    <property type="entry name" value="YhbC-like, C-terminal domain"/>
    <property type="match status" value="1"/>
</dbReference>
<gene>
    <name evidence="3 6" type="primary">rimP</name>
    <name evidence="6" type="ORF">GS4_20_00040</name>
</gene>
<reference evidence="6 7" key="1">
    <citation type="submission" date="2013-01" db="EMBL/GenBank/DDBJ databases">
        <title>Whole genome shotgun sequence of Gordonia soli NBRC 108243.</title>
        <authorList>
            <person name="Isaki-Nakamura S."/>
            <person name="Hosoyama A."/>
            <person name="Tsuchikane K."/>
            <person name="Ando Y."/>
            <person name="Baba S."/>
            <person name="Ohji S."/>
            <person name="Hamada M."/>
            <person name="Tamura T."/>
            <person name="Yamazoe A."/>
            <person name="Yamazaki S."/>
            <person name="Fujita N."/>
        </authorList>
    </citation>
    <scope>NUCLEOTIDE SEQUENCE [LARGE SCALE GENOMIC DNA]</scope>
    <source>
        <strain evidence="6 7">NBRC 108243</strain>
    </source>
</reference>
<dbReference type="eggNOG" id="COG0779">
    <property type="taxonomic scope" value="Bacteria"/>
</dbReference>
<evidence type="ECO:0000313" key="7">
    <source>
        <dbReference type="Proteomes" id="UP000011666"/>
    </source>
</evidence>
<evidence type="ECO:0000313" key="6">
    <source>
        <dbReference type="EMBL" id="GAC68939.1"/>
    </source>
</evidence>
<dbReference type="InterPro" id="IPR035956">
    <property type="entry name" value="RimP_N_sf"/>
</dbReference>
<dbReference type="RefSeq" id="WP_007621517.1">
    <property type="nucleotide sequence ID" value="NZ_BANX01000020.1"/>
</dbReference>
<dbReference type="InterPro" id="IPR028989">
    <property type="entry name" value="RimP_N"/>
</dbReference>
<accession>M0QKH5</accession>
<dbReference type="Proteomes" id="UP000011666">
    <property type="component" value="Unassembled WGS sequence"/>
</dbReference>
<dbReference type="EMBL" id="BANX01000020">
    <property type="protein sequence ID" value="GAC68939.1"/>
    <property type="molecule type" value="Genomic_DNA"/>
</dbReference>
<organism evidence="6 7">
    <name type="scientific">Gordonia soli NBRC 108243</name>
    <dbReference type="NCBI Taxonomy" id="1223545"/>
    <lineage>
        <taxon>Bacteria</taxon>
        <taxon>Bacillati</taxon>
        <taxon>Actinomycetota</taxon>
        <taxon>Actinomycetes</taxon>
        <taxon>Mycobacteriales</taxon>
        <taxon>Gordoniaceae</taxon>
        <taxon>Gordonia</taxon>
    </lineage>
</organism>
<dbReference type="AlphaFoldDB" id="M0QKH5"/>
<dbReference type="HAMAP" id="MF_01077">
    <property type="entry name" value="RimP"/>
    <property type="match status" value="1"/>
</dbReference>
<evidence type="ECO:0000256" key="2">
    <source>
        <dbReference type="ARBA" id="ARBA00022517"/>
    </source>
</evidence>
<dbReference type="GO" id="GO:0000028">
    <property type="term" value="P:ribosomal small subunit assembly"/>
    <property type="evidence" value="ECO:0007669"/>
    <property type="project" value="TreeGrafter"/>
</dbReference>
<comment type="caution">
    <text evidence="6">The sequence shown here is derived from an EMBL/GenBank/DDBJ whole genome shotgun (WGS) entry which is preliminary data.</text>
</comment>
<dbReference type="PANTHER" id="PTHR33867:SF1">
    <property type="entry name" value="RIBOSOME MATURATION FACTOR RIMP"/>
    <property type="match status" value="1"/>
</dbReference>
<protein>
    <recommendedName>
        <fullName evidence="3">Ribosome maturation factor RimP</fullName>
    </recommendedName>
</protein>
<keyword evidence="1 3" id="KW-0963">Cytoplasm</keyword>
<keyword evidence="7" id="KW-1185">Reference proteome</keyword>
<dbReference type="GO" id="GO:0006412">
    <property type="term" value="P:translation"/>
    <property type="evidence" value="ECO:0007669"/>
    <property type="project" value="TreeGrafter"/>
</dbReference>
<dbReference type="OrthoDB" id="9805006at2"/>
<dbReference type="InterPro" id="IPR036847">
    <property type="entry name" value="RimP_C_sf"/>
</dbReference>
<comment type="function">
    <text evidence="3">Required for maturation of 30S ribosomal subunits.</text>
</comment>
<dbReference type="STRING" id="1223545.GS4_20_00040"/>
<evidence type="ECO:0000259" key="4">
    <source>
        <dbReference type="Pfam" id="PF02576"/>
    </source>
</evidence>
<dbReference type="Pfam" id="PF02576">
    <property type="entry name" value="RimP_N"/>
    <property type="match status" value="1"/>
</dbReference>
<dbReference type="Gene3D" id="3.30.300.70">
    <property type="entry name" value="RimP-like superfamily, N-terminal"/>
    <property type="match status" value="1"/>
</dbReference>
<dbReference type="GO" id="GO:0005829">
    <property type="term" value="C:cytosol"/>
    <property type="evidence" value="ECO:0007669"/>
    <property type="project" value="TreeGrafter"/>
</dbReference>
<dbReference type="PANTHER" id="PTHR33867">
    <property type="entry name" value="RIBOSOME MATURATION FACTOR RIMP"/>
    <property type="match status" value="1"/>
</dbReference>